<evidence type="ECO:0000313" key="2">
    <source>
        <dbReference type="Proteomes" id="UP001054945"/>
    </source>
</evidence>
<dbReference type="Proteomes" id="UP001054945">
    <property type="component" value="Unassembled WGS sequence"/>
</dbReference>
<keyword evidence="2" id="KW-1185">Reference proteome</keyword>
<sequence length="124" mass="14087">MPYCCAYPWHILMANWLCSNLWYQRLFWKWHPEAGSGIEVPEALGSNSGSGIEVPEGEFWRFEASGSGIEVPEVHHRGFRFEFWFQRLYSGSGIEVPEALGSNSGRYQRLYQRALGSNSGIVPA</sequence>
<organism evidence="1 2">
    <name type="scientific">Caerostris extrusa</name>
    <name type="common">Bark spider</name>
    <name type="synonym">Caerostris bankana</name>
    <dbReference type="NCBI Taxonomy" id="172846"/>
    <lineage>
        <taxon>Eukaryota</taxon>
        <taxon>Metazoa</taxon>
        <taxon>Ecdysozoa</taxon>
        <taxon>Arthropoda</taxon>
        <taxon>Chelicerata</taxon>
        <taxon>Arachnida</taxon>
        <taxon>Araneae</taxon>
        <taxon>Araneomorphae</taxon>
        <taxon>Entelegynae</taxon>
        <taxon>Araneoidea</taxon>
        <taxon>Araneidae</taxon>
        <taxon>Caerostris</taxon>
    </lineage>
</organism>
<dbReference type="EMBL" id="BPLR01021234">
    <property type="protein sequence ID" value="GIX87405.1"/>
    <property type="molecule type" value="Genomic_DNA"/>
</dbReference>
<protein>
    <submittedName>
        <fullName evidence="1">Uncharacterized protein</fullName>
    </submittedName>
</protein>
<evidence type="ECO:0000313" key="1">
    <source>
        <dbReference type="EMBL" id="GIX87405.1"/>
    </source>
</evidence>
<gene>
    <name evidence="1" type="ORF">CEXT_603021</name>
</gene>
<accession>A0AAV4NSY3</accession>
<comment type="caution">
    <text evidence="1">The sequence shown here is derived from an EMBL/GenBank/DDBJ whole genome shotgun (WGS) entry which is preliminary data.</text>
</comment>
<dbReference type="AlphaFoldDB" id="A0AAV4NSY3"/>
<proteinExistence type="predicted"/>
<name>A0AAV4NSY3_CAEEX</name>
<reference evidence="1 2" key="1">
    <citation type="submission" date="2021-06" db="EMBL/GenBank/DDBJ databases">
        <title>Caerostris extrusa draft genome.</title>
        <authorList>
            <person name="Kono N."/>
            <person name="Arakawa K."/>
        </authorList>
    </citation>
    <scope>NUCLEOTIDE SEQUENCE [LARGE SCALE GENOMIC DNA]</scope>
</reference>